<dbReference type="PANTHER" id="PTHR37294:SF1">
    <property type="entry name" value="3'-5' EXORIBONUCLEASE YHAM"/>
    <property type="match status" value="1"/>
</dbReference>
<dbReference type="Pfam" id="PF01336">
    <property type="entry name" value="tRNA_anti-codon"/>
    <property type="match status" value="1"/>
</dbReference>
<dbReference type="EMBL" id="FNCK01000002">
    <property type="protein sequence ID" value="SDG02197.1"/>
    <property type="molecule type" value="Genomic_DNA"/>
</dbReference>
<dbReference type="Gene3D" id="1.10.3210.10">
    <property type="entry name" value="Hypothetical protein af1432"/>
    <property type="match status" value="1"/>
</dbReference>
<dbReference type="Proteomes" id="UP000199708">
    <property type="component" value="Unassembled WGS sequence"/>
</dbReference>
<dbReference type="PROSITE" id="PS51831">
    <property type="entry name" value="HD"/>
    <property type="match status" value="1"/>
</dbReference>
<dbReference type="InterPro" id="IPR050798">
    <property type="entry name" value="YhaM_exoribonuc/phosphodiest"/>
</dbReference>
<dbReference type="CDD" id="cd00077">
    <property type="entry name" value="HDc"/>
    <property type="match status" value="1"/>
</dbReference>
<dbReference type="InterPro" id="IPR004365">
    <property type="entry name" value="NA-bd_OB_tRNA"/>
</dbReference>
<evidence type="ECO:0000313" key="4">
    <source>
        <dbReference type="EMBL" id="SDG02197.1"/>
    </source>
</evidence>
<keyword evidence="2" id="KW-0269">Exonuclease</keyword>
<keyword evidence="5" id="KW-1185">Reference proteome</keyword>
<keyword evidence="1" id="KW-0378">Hydrolase</keyword>
<dbReference type="CDD" id="cd04492">
    <property type="entry name" value="YhaM_OBF_like"/>
    <property type="match status" value="1"/>
</dbReference>
<dbReference type="AlphaFoldDB" id="A0A1G7QUK3"/>
<evidence type="ECO:0000256" key="1">
    <source>
        <dbReference type="ARBA" id="ARBA00022801"/>
    </source>
</evidence>
<sequence>MSLLYEVKEGDEFGIYVLIKAADVRTARNGKPFIAFRFQDRSGSMDGMYWSATEEEINKFQVGRVVFLRGDRDNYQGSPQVKIKALRLAEEGEPNDPTLYVERIDMKIDEIKEQINDALFQIHEPNINRIVRKILSEHEEAFYTFPAAKRNHHAMAGGLSFHTVSMLKIAKAILEIYPQLNSSLLIGGLILHDIGKTIELSGAISTEYTFKGKMLGHIVIMSEMIDQVCQQIGIDPDKEPVVLLKHVVLAHHGKLEYGSPVQPRLLEAEILHHIDNLDATVNMITSVLDKTEPGKESAQIYPLERRSFYQPNFRK</sequence>
<evidence type="ECO:0000313" key="5">
    <source>
        <dbReference type="Proteomes" id="UP000199708"/>
    </source>
</evidence>
<dbReference type="Pfam" id="PF01966">
    <property type="entry name" value="HD"/>
    <property type="match status" value="1"/>
</dbReference>
<dbReference type="SUPFAM" id="SSF109604">
    <property type="entry name" value="HD-domain/PDEase-like"/>
    <property type="match status" value="1"/>
</dbReference>
<dbReference type="GO" id="GO:0004527">
    <property type="term" value="F:exonuclease activity"/>
    <property type="evidence" value="ECO:0007669"/>
    <property type="project" value="UniProtKB-KW"/>
</dbReference>
<dbReference type="GO" id="GO:0003676">
    <property type="term" value="F:nucleic acid binding"/>
    <property type="evidence" value="ECO:0007669"/>
    <property type="project" value="InterPro"/>
</dbReference>
<keyword evidence="2" id="KW-0540">Nuclease</keyword>
<evidence type="ECO:0000256" key="2">
    <source>
        <dbReference type="ARBA" id="ARBA00022839"/>
    </source>
</evidence>
<organism evidence="4 5">
    <name type="scientific">Facklamia miroungae</name>
    <dbReference type="NCBI Taxonomy" id="120956"/>
    <lineage>
        <taxon>Bacteria</taxon>
        <taxon>Bacillati</taxon>
        <taxon>Bacillota</taxon>
        <taxon>Bacilli</taxon>
        <taxon>Lactobacillales</taxon>
        <taxon>Aerococcaceae</taxon>
        <taxon>Facklamia</taxon>
    </lineage>
</organism>
<dbReference type="RefSeq" id="WP_090289306.1">
    <property type="nucleotide sequence ID" value="NZ_FNCK01000002.1"/>
</dbReference>
<dbReference type="InterPro" id="IPR006674">
    <property type="entry name" value="HD_domain"/>
</dbReference>
<gene>
    <name evidence="4" type="ORF">SAMN05421791_102225</name>
</gene>
<dbReference type="STRING" id="120956.SAMN05421791_102225"/>
<proteinExistence type="predicted"/>
<dbReference type="PANTHER" id="PTHR37294">
    <property type="entry name" value="3'-5' EXORIBONUCLEASE YHAM"/>
    <property type="match status" value="1"/>
</dbReference>
<dbReference type="GO" id="GO:0031125">
    <property type="term" value="P:rRNA 3'-end processing"/>
    <property type="evidence" value="ECO:0007669"/>
    <property type="project" value="TreeGrafter"/>
</dbReference>
<name>A0A1G7QUK3_9LACT</name>
<reference evidence="4 5" key="1">
    <citation type="submission" date="2016-10" db="EMBL/GenBank/DDBJ databases">
        <authorList>
            <person name="de Groot N.N."/>
        </authorList>
    </citation>
    <scope>NUCLEOTIDE SEQUENCE [LARGE SCALE GENOMIC DNA]</scope>
    <source>
        <strain evidence="4 5">ATCC BAA-466</strain>
    </source>
</reference>
<feature type="domain" description="HD" evidence="3">
    <location>
        <begin position="159"/>
        <end position="280"/>
    </location>
</feature>
<evidence type="ECO:0000259" key="3">
    <source>
        <dbReference type="PROSITE" id="PS51831"/>
    </source>
</evidence>
<accession>A0A1G7QUK3</accession>
<dbReference type="InterPro" id="IPR003607">
    <property type="entry name" value="HD/PDEase_dom"/>
</dbReference>
<dbReference type="OrthoDB" id="9778453at2"/>
<protein>
    <submittedName>
        <fullName evidence="4">3'-5' exoribonuclease</fullName>
    </submittedName>
</protein>
<dbReference type="FunFam" id="1.10.3210.10:FF:000008">
    <property type="entry name" value="3'-5' exoribonuclease YhaM"/>
    <property type="match status" value="1"/>
</dbReference>